<dbReference type="EMBL" id="RRUE01000002">
    <property type="protein sequence ID" value="RRN43833.1"/>
    <property type="molecule type" value="Genomic_DNA"/>
</dbReference>
<comment type="similarity">
    <text evidence="3 14">Belongs to the bacterial solute-binding protein 3 family.</text>
</comment>
<dbReference type="Gene3D" id="3.40.190.10">
    <property type="entry name" value="Periplasmic binding protein-like II"/>
    <property type="match status" value="2"/>
</dbReference>
<evidence type="ECO:0000256" key="13">
    <source>
        <dbReference type="ARBA" id="ARBA00023303"/>
    </source>
</evidence>
<evidence type="ECO:0000256" key="14">
    <source>
        <dbReference type="RuleBase" id="RU003744"/>
    </source>
</evidence>
<keyword evidence="9" id="KW-0472">Membrane</keyword>
<dbReference type="SMART" id="SM00062">
    <property type="entry name" value="PBPb"/>
    <property type="match status" value="1"/>
</dbReference>
<keyword evidence="12" id="KW-1071">Ligand-gated ion channel</keyword>
<comment type="subcellular location">
    <subcellularLocation>
        <location evidence="2">Cell envelope</location>
    </subcellularLocation>
    <subcellularLocation>
        <location evidence="1">Membrane</location>
        <topology evidence="1">Multi-pass membrane protein</topology>
    </subcellularLocation>
</comment>
<protein>
    <submittedName>
        <fullName evidence="19">Cystine ABC transporter substrate-binding protein</fullName>
    </submittedName>
</protein>
<dbReference type="Proteomes" id="UP000270261">
    <property type="component" value="Unassembled WGS sequence"/>
</dbReference>
<feature type="signal peptide" evidence="15">
    <location>
        <begin position="1"/>
        <end position="31"/>
    </location>
</feature>
<keyword evidence="5" id="KW-0812">Transmembrane</keyword>
<evidence type="ECO:0000256" key="7">
    <source>
        <dbReference type="ARBA" id="ARBA00022989"/>
    </source>
</evidence>
<keyword evidence="10" id="KW-0675">Receptor</keyword>
<feature type="domain" description="Solute-binding protein family 3/N-terminal" evidence="16">
    <location>
        <begin position="44"/>
        <end position="265"/>
    </location>
</feature>
<evidence type="ECO:0000313" key="19">
    <source>
        <dbReference type="EMBL" id="RRN43833.1"/>
    </source>
</evidence>
<evidence type="ECO:0000256" key="9">
    <source>
        <dbReference type="ARBA" id="ARBA00023136"/>
    </source>
</evidence>
<dbReference type="SMART" id="SM00918">
    <property type="entry name" value="Lig_chan-Glu_bd"/>
    <property type="match status" value="1"/>
</dbReference>
<evidence type="ECO:0000256" key="3">
    <source>
        <dbReference type="ARBA" id="ARBA00010333"/>
    </source>
</evidence>
<evidence type="ECO:0000256" key="6">
    <source>
        <dbReference type="ARBA" id="ARBA00022729"/>
    </source>
</evidence>
<evidence type="ECO:0000256" key="1">
    <source>
        <dbReference type="ARBA" id="ARBA00004141"/>
    </source>
</evidence>
<keyword evidence="11" id="KW-0325">Glycoprotein</keyword>
<dbReference type="GO" id="GO:0016020">
    <property type="term" value="C:membrane"/>
    <property type="evidence" value="ECO:0007669"/>
    <property type="project" value="UniProtKB-SubCell"/>
</dbReference>
<dbReference type="SMART" id="SM00079">
    <property type="entry name" value="PBPe"/>
    <property type="match status" value="1"/>
</dbReference>
<dbReference type="NCBIfam" id="NF008426">
    <property type="entry name" value="PRK11260.1"/>
    <property type="match status" value="1"/>
</dbReference>
<evidence type="ECO:0000313" key="20">
    <source>
        <dbReference type="Proteomes" id="UP000270261"/>
    </source>
</evidence>
<evidence type="ECO:0000256" key="5">
    <source>
        <dbReference type="ARBA" id="ARBA00022692"/>
    </source>
</evidence>
<dbReference type="AlphaFoldDB" id="A0A426FM93"/>
<evidence type="ECO:0000256" key="2">
    <source>
        <dbReference type="ARBA" id="ARBA00004196"/>
    </source>
</evidence>
<keyword evidence="4" id="KW-0813">Transport</keyword>
<dbReference type="PANTHER" id="PTHR35936:SF35">
    <property type="entry name" value="L-CYSTINE-BINDING PROTEIN TCYJ"/>
    <property type="match status" value="1"/>
</dbReference>
<reference evidence="19 20" key="1">
    <citation type="submission" date="2018-11" db="EMBL/GenBank/DDBJ databases">
        <title>Genome sequencing of Lautropia sp. KCOM 2505 (= ChDC F240).</title>
        <authorList>
            <person name="Kook J.-K."/>
            <person name="Park S.-N."/>
            <person name="Lim Y.K."/>
        </authorList>
    </citation>
    <scope>NUCLEOTIDE SEQUENCE [LARGE SCALE GENOMIC DNA]</scope>
    <source>
        <strain evidence="19 20">KCOM 2505</strain>
    </source>
</reference>
<keyword evidence="6 15" id="KW-0732">Signal</keyword>
<keyword evidence="8" id="KW-0406">Ion transport</keyword>
<dbReference type="InterPro" id="IPR018313">
    <property type="entry name" value="SBP_3_CS"/>
</dbReference>
<gene>
    <name evidence="19" type="ORF">EHV23_10545</name>
</gene>
<keyword evidence="20" id="KW-1185">Reference proteome</keyword>
<evidence type="ECO:0000256" key="12">
    <source>
        <dbReference type="ARBA" id="ARBA00023286"/>
    </source>
</evidence>
<proteinExistence type="inferred from homology"/>
<organism evidence="19 20">
    <name type="scientific">Lautropia dentalis</name>
    <dbReference type="NCBI Taxonomy" id="2490857"/>
    <lineage>
        <taxon>Bacteria</taxon>
        <taxon>Pseudomonadati</taxon>
        <taxon>Pseudomonadota</taxon>
        <taxon>Betaproteobacteria</taxon>
        <taxon>Burkholderiales</taxon>
        <taxon>Burkholderiaceae</taxon>
        <taxon>Lautropia</taxon>
    </lineage>
</organism>
<evidence type="ECO:0000256" key="15">
    <source>
        <dbReference type="SAM" id="SignalP"/>
    </source>
</evidence>
<dbReference type="PROSITE" id="PS01039">
    <property type="entry name" value="SBP_BACTERIAL_3"/>
    <property type="match status" value="1"/>
</dbReference>
<dbReference type="InterPro" id="IPR001320">
    <property type="entry name" value="Iontro_rcpt_C"/>
</dbReference>
<feature type="chain" id="PRO_5019445237" evidence="15">
    <location>
        <begin position="32"/>
        <end position="268"/>
    </location>
</feature>
<dbReference type="GO" id="GO:0030313">
    <property type="term" value="C:cell envelope"/>
    <property type="evidence" value="ECO:0007669"/>
    <property type="project" value="UniProtKB-SubCell"/>
</dbReference>
<dbReference type="Pfam" id="PF00497">
    <property type="entry name" value="SBP_bac_3"/>
    <property type="match status" value="1"/>
</dbReference>
<feature type="domain" description="Ionotropic glutamate receptor L-glutamate and glycine-binding" evidence="18">
    <location>
        <begin position="55"/>
        <end position="108"/>
    </location>
</feature>
<dbReference type="PANTHER" id="PTHR35936">
    <property type="entry name" value="MEMBRANE-BOUND LYTIC MUREIN TRANSGLYCOSYLASE F"/>
    <property type="match status" value="1"/>
</dbReference>
<dbReference type="SUPFAM" id="SSF53850">
    <property type="entry name" value="Periplasmic binding protein-like II"/>
    <property type="match status" value="1"/>
</dbReference>
<comment type="caution">
    <text evidence="19">The sequence shown here is derived from an EMBL/GenBank/DDBJ whole genome shotgun (WGS) entry which is preliminary data.</text>
</comment>
<dbReference type="CDD" id="cd13712">
    <property type="entry name" value="PBP2_FliY"/>
    <property type="match status" value="1"/>
</dbReference>
<keyword evidence="7" id="KW-1133">Transmembrane helix</keyword>
<evidence type="ECO:0000259" key="17">
    <source>
        <dbReference type="SMART" id="SM00079"/>
    </source>
</evidence>
<dbReference type="OrthoDB" id="368476at2"/>
<dbReference type="RefSeq" id="WP_125096033.1">
    <property type="nucleotide sequence ID" value="NZ_RRUE01000002.1"/>
</dbReference>
<dbReference type="GO" id="GO:0015276">
    <property type="term" value="F:ligand-gated monoatomic ion channel activity"/>
    <property type="evidence" value="ECO:0007669"/>
    <property type="project" value="InterPro"/>
</dbReference>
<evidence type="ECO:0000259" key="16">
    <source>
        <dbReference type="SMART" id="SM00062"/>
    </source>
</evidence>
<dbReference type="InterPro" id="IPR019594">
    <property type="entry name" value="Glu/Gly-bd"/>
</dbReference>
<sequence>MKPNHLRRQLCSATVALFAASALLAGHPAQAADDTLAALQQRGTLRVGIEGTYPPFNYQDENGQFTGFEIDLARAIAEKMGLQAEFQPTKWDGLLGALDTGRIDVIINQVTISDARQHKYDFSQPYTVSGIQAVVRKKDADTFSSPEKLAGKKVGVVLGTNYEEWLRKNVPAADILTYDDDPTRNQDLDVGRLDAILVDRLAALYQLRQTGGRFALSGPAFSRETAGIPTRKSAPELHQAIEKALNELRADGTLKQISEKWFGADVTQ</sequence>
<accession>A0A426FM93</accession>
<evidence type="ECO:0000256" key="8">
    <source>
        <dbReference type="ARBA" id="ARBA00023065"/>
    </source>
</evidence>
<evidence type="ECO:0000259" key="18">
    <source>
        <dbReference type="SMART" id="SM00918"/>
    </source>
</evidence>
<evidence type="ECO:0000256" key="10">
    <source>
        <dbReference type="ARBA" id="ARBA00023170"/>
    </source>
</evidence>
<feature type="domain" description="Ionotropic glutamate receptor C-terminal" evidence="17">
    <location>
        <begin position="44"/>
        <end position="264"/>
    </location>
</feature>
<evidence type="ECO:0000256" key="4">
    <source>
        <dbReference type="ARBA" id="ARBA00022448"/>
    </source>
</evidence>
<keyword evidence="13" id="KW-0407">Ion channel</keyword>
<evidence type="ECO:0000256" key="11">
    <source>
        <dbReference type="ARBA" id="ARBA00023180"/>
    </source>
</evidence>
<dbReference type="InterPro" id="IPR001638">
    <property type="entry name" value="Solute-binding_3/MltF_N"/>
</dbReference>
<name>A0A426FM93_9BURK</name>